<comment type="caution">
    <text evidence="1">The sequence shown here is derived from an EMBL/GenBank/DDBJ whole genome shotgun (WGS) entry which is preliminary data.</text>
</comment>
<proteinExistence type="predicted"/>
<dbReference type="EMBL" id="JTDI01000002">
    <property type="protein sequence ID" value="KHK92552.1"/>
    <property type="molecule type" value="Genomic_DNA"/>
</dbReference>
<dbReference type="Proteomes" id="UP000031057">
    <property type="component" value="Unassembled WGS sequence"/>
</dbReference>
<evidence type="ECO:0000313" key="1">
    <source>
        <dbReference type="EMBL" id="KHK92552.1"/>
    </source>
</evidence>
<evidence type="ECO:0008006" key="3">
    <source>
        <dbReference type="Google" id="ProtNLM"/>
    </source>
</evidence>
<gene>
    <name evidence="1" type="ORF">LK12_07170</name>
</gene>
<name>A0A0B1ZTV2_9SPHN</name>
<evidence type="ECO:0000313" key="2">
    <source>
        <dbReference type="Proteomes" id="UP000031057"/>
    </source>
</evidence>
<sequence>MTERMFQLLERYQKLDALLATARARRFVDPIEIARLRERKSHLRGRLARLLSPPTASATGL</sequence>
<dbReference type="RefSeq" id="WP_039281077.1">
    <property type="nucleotide sequence ID" value="NZ_JTDI01000002.1"/>
</dbReference>
<accession>A0A0B1ZTV2</accession>
<dbReference type="AlphaFoldDB" id="A0A0B1ZTV2"/>
<protein>
    <recommendedName>
        <fullName evidence="3">DUF465 domain-containing protein</fullName>
    </recommendedName>
</protein>
<reference evidence="1 2" key="1">
    <citation type="submission" date="2014-10" db="EMBL/GenBank/DDBJ databases">
        <title>Genome sequence of Novosphingobium malaysiense MUSC 273(T).</title>
        <authorList>
            <person name="Lee L.-H."/>
        </authorList>
    </citation>
    <scope>NUCLEOTIDE SEQUENCE [LARGE SCALE GENOMIC DNA]</scope>
    <source>
        <strain evidence="1 2">MUSC 273</strain>
    </source>
</reference>
<keyword evidence="2" id="KW-1185">Reference proteome</keyword>
<dbReference type="OrthoDB" id="7585987at2"/>
<organism evidence="1 2">
    <name type="scientific">Novosphingobium malaysiense</name>
    <dbReference type="NCBI Taxonomy" id="1348853"/>
    <lineage>
        <taxon>Bacteria</taxon>
        <taxon>Pseudomonadati</taxon>
        <taxon>Pseudomonadota</taxon>
        <taxon>Alphaproteobacteria</taxon>
        <taxon>Sphingomonadales</taxon>
        <taxon>Sphingomonadaceae</taxon>
        <taxon>Novosphingobium</taxon>
    </lineage>
</organism>